<gene>
    <name evidence="1" type="ORF">SAMN05421547_109154</name>
</gene>
<protein>
    <submittedName>
        <fullName evidence="1">Uncharacterized protein</fullName>
    </submittedName>
</protein>
<name>A0A1H3NUU5_9BURK</name>
<dbReference type="AlphaFoldDB" id="A0A1H3NUU5"/>
<evidence type="ECO:0000313" key="1">
    <source>
        <dbReference type="EMBL" id="SDY92568.1"/>
    </source>
</evidence>
<dbReference type="EMBL" id="FNPE01000009">
    <property type="protein sequence ID" value="SDY92568.1"/>
    <property type="molecule type" value="Genomic_DNA"/>
</dbReference>
<sequence length="92" mass="9786">MAISEKIQDLRKWDDSRKGFTGEHWLVLGAGLLALRHARRAESGMGRLVSGALGTALIARAATGRDGVLGTAGRLAAKPTLAERLLIAARRL</sequence>
<dbReference type="RefSeq" id="WP_016445950.1">
    <property type="nucleotide sequence ID" value="NZ_AP025556.1"/>
</dbReference>
<reference evidence="1 2" key="1">
    <citation type="submission" date="2016-10" db="EMBL/GenBank/DDBJ databases">
        <authorList>
            <person name="de Groot N.N."/>
        </authorList>
    </citation>
    <scope>NUCLEOTIDE SEQUENCE [LARGE SCALE GENOMIC DNA]</scope>
    <source>
        <strain evidence="1 2">LMG 24775</strain>
    </source>
</reference>
<accession>A0A1H3NUU5</accession>
<organism evidence="1 2">
    <name type="scientific">Delftia lacustris</name>
    <dbReference type="NCBI Taxonomy" id="558537"/>
    <lineage>
        <taxon>Bacteria</taxon>
        <taxon>Pseudomonadati</taxon>
        <taxon>Pseudomonadota</taxon>
        <taxon>Betaproteobacteria</taxon>
        <taxon>Burkholderiales</taxon>
        <taxon>Comamonadaceae</taxon>
        <taxon>Delftia</taxon>
    </lineage>
</organism>
<proteinExistence type="predicted"/>
<dbReference type="GeneID" id="94692431"/>
<dbReference type="Proteomes" id="UP000183417">
    <property type="component" value="Unassembled WGS sequence"/>
</dbReference>
<evidence type="ECO:0000313" key="2">
    <source>
        <dbReference type="Proteomes" id="UP000183417"/>
    </source>
</evidence>